<feature type="signal peptide" evidence="1">
    <location>
        <begin position="1"/>
        <end position="24"/>
    </location>
</feature>
<gene>
    <name evidence="2" type="ORF">WJX81_002437</name>
</gene>
<keyword evidence="3" id="KW-1185">Reference proteome</keyword>
<feature type="chain" id="PRO_5043609710" evidence="1">
    <location>
        <begin position="25"/>
        <end position="81"/>
    </location>
</feature>
<evidence type="ECO:0000313" key="2">
    <source>
        <dbReference type="EMBL" id="KAK9826418.1"/>
    </source>
</evidence>
<dbReference type="AlphaFoldDB" id="A0AAW1QYZ0"/>
<proteinExistence type="predicted"/>
<keyword evidence="1" id="KW-0732">Signal</keyword>
<protein>
    <submittedName>
        <fullName evidence="2">Uncharacterized protein</fullName>
    </submittedName>
</protein>
<evidence type="ECO:0000256" key="1">
    <source>
        <dbReference type="SAM" id="SignalP"/>
    </source>
</evidence>
<dbReference type="Proteomes" id="UP001445335">
    <property type="component" value="Unassembled WGS sequence"/>
</dbReference>
<evidence type="ECO:0000313" key="3">
    <source>
        <dbReference type="Proteomes" id="UP001445335"/>
    </source>
</evidence>
<reference evidence="2 3" key="1">
    <citation type="journal article" date="2024" name="Nat. Commun.">
        <title>Phylogenomics reveals the evolutionary origins of lichenization in chlorophyte algae.</title>
        <authorList>
            <person name="Puginier C."/>
            <person name="Libourel C."/>
            <person name="Otte J."/>
            <person name="Skaloud P."/>
            <person name="Haon M."/>
            <person name="Grisel S."/>
            <person name="Petersen M."/>
            <person name="Berrin J.G."/>
            <person name="Delaux P.M."/>
            <person name="Dal Grande F."/>
            <person name="Keller J."/>
        </authorList>
    </citation>
    <scope>NUCLEOTIDE SEQUENCE [LARGE SCALE GENOMIC DNA]</scope>
    <source>
        <strain evidence="2 3">SAG 245.80</strain>
    </source>
</reference>
<name>A0AAW1QYZ0_9CHLO</name>
<organism evidence="2 3">
    <name type="scientific">Elliptochloris bilobata</name>
    <dbReference type="NCBI Taxonomy" id="381761"/>
    <lineage>
        <taxon>Eukaryota</taxon>
        <taxon>Viridiplantae</taxon>
        <taxon>Chlorophyta</taxon>
        <taxon>core chlorophytes</taxon>
        <taxon>Trebouxiophyceae</taxon>
        <taxon>Trebouxiophyceae incertae sedis</taxon>
        <taxon>Elliptochloris clade</taxon>
        <taxon>Elliptochloris</taxon>
    </lineage>
</organism>
<comment type="caution">
    <text evidence="2">The sequence shown here is derived from an EMBL/GenBank/DDBJ whole genome shotgun (WGS) entry which is preliminary data.</text>
</comment>
<accession>A0AAW1QYZ0</accession>
<dbReference type="EMBL" id="JALJOU010000065">
    <property type="protein sequence ID" value="KAK9826418.1"/>
    <property type="molecule type" value="Genomic_DNA"/>
</dbReference>
<sequence>MERKVAVVLLVALLALSGVSSVAAQCPARSLSNCYLCQYCSDTSACTDGRCPGAGSMCNMCGCTYLCDSCGFCGRKLLMGS</sequence>